<dbReference type="InterPro" id="IPR021815">
    <property type="entry name" value="TsiV"/>
</dbReference>
<dbReference type="AlphaFoldDB" id="A0A7W9WXR5"/>
<reference evidence="1 2" key="1">
    <citation type="submission" date="2020-08" db="EMBL/GenBank/DDBJ databases">
        <title>The Agave Microbiome: Exploring the role of microbial communities in plant adaptations to desert environments.</title>
        <authorList>
            <person name="Partida-Martinez L.P."/>
        </authorList>
    </citation>
    <scope>NUCLEOTIDE SEQUENCE [LARGE SCALE GENOMIC DNA]</scope>
    <source>
        <strain evidence="1 2">AT3.2</strain>
    </source>
</reference>
<keyword evidence="2" id="KW-1185">Reference proteome</keyword>
<name>A0A7W9WXR5_9BURK</name>
<comment type="caution">
    <text evidence="1">The sequence shown here is derived from an EMBL/GenBank/DDBJ whole genome shotgun (WGS) entry which is preliminary data.</text>
</comment>
<evidence type="ECO:0008006" key="3">
    <source>
        <dbReference type="Google" id="ProtNLM"/>
    </source>
</evidence>
<dbReference type="RefSeq" id="WP_183551449.1">
    <property type="nucleotide sequence ID" value="NZ_JACHBX010000001.1"/>
</dbReference>
<accession>A0A7W9WXR5</accession>
<protein>
    <recommendedName>
        <fullName evidence="3">DUF3396 domain-containing protein</fullName>
    </recommendedName>
</protein>
<proteinExistence type="predicted"/>
<dbReference type="EMBL" id="JACHBX010000001">
    <property type="protein sequence ID" value="MBB6132771.1"/>
    <property type="molecule type" value="Genomic_DNA"/>
</dbReference>
<dbReference type="Pfam" id="PF11876">
    <property type="entry name" value="TsiV"/>
    <property type="match status" value="1"/>
</dbReference>
<gene>
    <name evidence="1" type="ORF">HD842_000882</name>
</gene>
<organism evidence="1 2">
    <name type="scientific">Massilia aurea</name>
    <dbReference type="NCBI Taxonomy" id="373040"/>
    <lineage>
        <taxon>Bacteria</taxon>
        <taxon>Pseudomonadati</taxon>
        <taxon>Pseudomonadota</taxon>
        <taxon>Betaproteobacteria</taxon>
        <taxon>Burkholderiales</taxon>
        <taxon>Oxalobacteraceae</taxon>
        <taxon>Telluria group</taxon>
        <taxon>Massilia</taxon>
    </lineage>
</organism>
<sequence>MTDLPFDPLELLRSGSGSLNIPGGLLTRKGAQPYVGCVPAIAGTLFFADAHLPAMRDAIKVCFEDYIAIAQPNLTWLFREDPPEGPSKQVFAKARPLASMLTDMDKDNALSFCYTSGKEAHDAGPWEFQIFGLPAWRAEMGDWGLCGIRFSVPLLFVEETPGVFRDMFVAFAKRLRAVHGYAGYSLIRSALRDLENQAFEAFLTSKFRGFDAGNLIPGATNAHLGIKTVSWLTAINHTYLETVGGEGTLRSELPSDWFGAFDYGSGVVIQAGPRPEAAPVDAALPALLALPNMFLRNVRVPKARLHYASANNEPKLIGWAAEQWLKRLDVDPDQLLEFRARLLKEPKL</sequence>
<evidence type="ECO:0000313" key="1">
    <source>
        <dbReference type="EMBL" id="MBB6132771.1"/>
    </source>
</evidence>
<dbReference type="Proteomes" id="UP000540787">
    <property type="component" value="Unassembled WGS sequence"/>
</dbReference>
<evidence type="ECO:0000313" key="2">
    <source>
        <dbReference type="Proteomes" id="UP000540787"/>
    </source>
</evidence>